<feature type="transmembrane region" description="Helical" evidence="1">
    <location>
        <begin position="6"/>
        <end position="29"/>
    </location>
</feature>
<proteinExistence type="predicted"/>
<dbReference type="EMBL" id="MN740161">
    <property type="protein sequence ID" value="QHT90985.1"/>
    <property type="molecule type" value="Genomic_DNA"/>
</dbReference>
<dbReference type="AlphaFoldDB" id="A0A6C0IEU7"/>
<keyword evidence="1" id="KW-0472">Membrane</keyword>
<keyword evidence="1" id="KW-0812">Transmembrane</keyword>
<organism evidence="2">
    <name type="scientific">viral metagenome</name>
    <dbReference type="NCBI Taxonomy" id="1070528"/>
    <lineage>
        <taxon>unclassified sequences</taxon>
        <taxon>metagenomes</taxon>
        <taxon>organismal metagenomes</taxon>
    </lineage>
</organism>
<accession>A0A6C0IEU7</accession>
<name>A0A6C0IEU7_9ZZZZ</name>
<keyword evidence="1" id="KW-1133">Transmembrane helix</keyword>
<protein>
    <submittedName>
        <fullName evidence="2">Uncharacterized protein</fullName>
    </submittedName>
</protein>
<reference evidence="2" key="1">
    <citation type="journal article" date="2020" name="Nature">
        <title>Giant virus diversity and host interactions through global metagenomics.</title>
        <authorList>
            <person name="Schulz F."/>
            <person name="Roux S."/>
            <person name="Paez-Espino D."/>
            <person name="Jungbluth S."/>
            <person name="Walsh D.A."/>
            <person name="Denef V.J."/>
            <person name="McMahon K.D."/>
            <person name="Konstantinidis K.T."/>
            <person name="Eloe-Fadrosh E.A."/>
            <person name="Kyrpides N.C."/>
            <person name="Woyke T."/>
        </authorList>
    </citation>
    <scope>NUCLEOTIDE SEQUENCE</scope>
    <source>
        <strain evidence="2">GVMAG-M-3300023184-72</strain>
    </source>
</reference>
<evidence type="ECO:0000256" key="1">
    <source>
        <dbReference type="SAM" id="Phobius"/>
    </source>
</evidence>
<evidence type="ECO:0000313" key="2">
    <source>
        <dbReference type="EMBL" id="QHT90985.1"/>
    </source>
</evidence>
<sequence>MNNLYFKRGFFIGCLFSVPLTALLTNMYIDKYYILTAKNMASMAMASYIESYTKYEK</sequence>